<proteinExistence type="inferred from homology"/>
<evidence type="ECO:0000256" key="3">
    <source>
        <dbReference type="ARBA" id="ARBA00022643"/>
    </source>
</evidence>
<feature type="domain" description="NADH:flavin oxidoreductase/NADH oxidase N-terminal" evidence="5">
    <location>
        <begin position="11"/>
        <end position="383"/>
    </location>
</feature>
<dbReference type="GO" id="GO:0010181">
    <property type="term" value="F:FMN binding"/>
    <property type="evidence" value="ECO:0007669"/>
    <property type="project" value="InterPro"/>
</dbReference>
<keyword evidence="4" id="KW-0560">Oxidoreductase</keyword>
<evidence type="ECO:0000256" key="4">
    <source>
        <dbReference type="ARBA" id="ARBA00023002"/>
    </source>
</evidence>
<dbReference type="AlphaFoldDB" id="A0A9P5XZK7"/>
<dbReference type="Proteomes" id="UP000807353">
    <property type="component" value="Unassembled WGS sequence"/>
</dbReference>
<keyword evidence="2" id="KW-0285">Flavoprotein</keyword>
<dbReference type="EMBL" id="MU150312">
    <property type="protein sequence ID" value="KAF9459660.1"/>
    <property type="molecule type" value="Genomic_DNA"/>
</dbReference>
<dbReference type="PANTHER" id="PTHR43656">
    <property type="entry name" value="BINDING OXIDOREDUCTASE, PUTATIVE (AFU_ORTHOLOGUE AFUA_2G08260)-RELATED"/>
    <property type="match status" value="1"/>
</dbReference>
<evidence type="ECO:0000256" key="1">
    <source>
        <dbReference type="ARBA" id="ARBA00005979"/>
    </source>
</evidence>
<evidence type="ECO:0000313" key="6">
    <source>
        <dbReference type="EMBL" id="KAF9459660.1"/>
    </source>
</evidence>
<keyword evidence="3" id="KW-0288">FMN</keyword>
<dbReference type="SUPFAM" id="SSF51395">
    <property type="entry name" value="FMN-linked oxidoreductases"/>
    <property type="match status" value="1"/>
</dbReference>
<dbReference type="InterPro" id="IPR013785">
    <property type="entry name" value="Aldolase_TIM"/>
</dbReference>
<evidence type="ECO:0000256" key="2">
    <source>
        <dbReference type="ARBA" id="ARBA00022630"/>
    </source>
</evidence>
<evidence type="ECO:0000259" key="5">
    <source>
        <dbReference type="Pfam" id="PF00724"/>
    </source>
</evidence>
<dbReference type="GO" id="GO:0016491">
    <property type="term" value="F:oxidoreductase activity"/>
    <property type="evidence" value="ECO:0007669"/>
    <property type="project" value="UniProtKB-KW"/>
</dbReference>
<evidence type="ECO:0000313" key="7">
    <source>
        <dbReference type="Proteomes" id="UP000807353"/>
    </source>
</evidence>
<dbReference type="InterPro" id="IPR051799">
    <property type="entry name" value="NADH_flavin_oxidoreductase"/>
</dbReference>
<accession>A0A9P5XZK7</accession>
<sequence>MGQGEIPDDGVFSPISLPCGRTVQNRLVKVAMYEHLADFHGGPPNDLHCQLYAKWAQYKWGMVFTGNVQVSSTHLTLGRDLVSPRVISKETLRPFEKLLESIRGPSNTNGTLAIMQLSHSGRQSANIIGGRLPFQRPLGPSSIRVKARNGGFLSDLIHGFAFQTPYEMSTADIDDVVEAFVRGAKVALEVGFDGIELHAAHGYLIAQFISPKSNTRSDEYSSRPGAALHLLHRIIIAIREVVPPGFVLGVKINAADYAESDEGASSNAASEQETRALNHVSTIASWGFVDFVEISGGDYEKPDFMTAEHPKSLRQALFARFSEKAVKTLEALPMDASSSLLPLILLTGGFRTSELLYTALSSKHAHLLGFGRAAVISPDLPELVRGVGPSHSSWSQPFRPEPDLSTDFYWPRWFWSRMPRIPLVGAGVGTAWYVVRMRQLAALDSKRLHLVSERSHDMGSLGALLWMWVWVDWRGAALLLSSLILITGLVTT</sequence>
<comment type="similarity">
    <text evidence="1">Belongs to the NADH:flavin oxidoreductase/NADH oxidase family.</text>
</comment>
<dbReference type="PANTHER" id="PTHR43656:SF2">
    <property type="entry name" value="BINDING OXIDOREDUCTASE, PUTATIVE (AFU_ORTHOLOGUE AFUA_2G08260)-RELATED"/>
    <property type="match status" value="1"/>
</dbReference>
<keyword evidence="7" id="KW-1185">Reference proteome</keyword>
<comment type="caution">
    <text evidence="6">The sequence shown here is derived from an EMBL/GenBank/DDBJ whole genome shotgun (WGS) entry which is preliminary data.</text>
</comment>
<dbReference type="OrthoDB" id="1663137at2759"/>
<dbReference type="Gene3D" id="3.20.20.70">
    <property type="entry name" value="Aldolase class I"/>
    <property type="match status" value="1"/>
</dbReference>
<gene>
    <name evidence="6" type="ORF">BDZ94DRAFT_1199167</name>
</gene>
<name>A0A9P5XZK7_9AGAR</name>
<reference evidence="6" key="1">
    <citation type="submission" date="2020-11" db="EMBL/GenBank/DDBJ databases">
        <authorList>
            <consortium name="DOE Joint Genome Institute"/>
            <person name="Ahrendt S."/>
            <person name="Riley R."/>
            <person name="Andreopoulos W."/>
            <person name="Labutti K."/>
            <person name="Pangilinan J."/>
            <person name="Ruiz-Duenas F.J."/>
            <person name="Barrasa J.M."/>
            <person name="Sanchez-Garcia M."/>
            <person name="Camarero S."/>
            <person name="Miyauchi S."/>
            <person name="Serrano A."/>
            <person name="Linde D."/>
            <person name="Babiker R."/>
            <person name="Drula E."/>
            <person name="Ayuso-Fernandez I."/>
            <person name="Pacheco R."/>
            <person name="Padilla G."/>
            <person name="Ferreira P."/>
            <person name="Barriuso J."/>
            <person name="Kellner H."/>
            <person name="Castanera R."/>
            <person name="Alfaro M."/>
            <person name="Ramirez L."/>
            <person name="Pisabarro A.G."/>
            <person name="Kuo A."/>
            <person name="Tritt A."/>
            <person name="Lipzen A."/>
            <person name="He G."/>
            <person name="Yan M."/>
            <person name="Ng V."/>
            <person name="Cullen D."/>
            <person name="Martin F."/>
            <person name="Rosso M.-N."/>
            <person name="Henrissat B."/>
            <person name="Hibbett D."/>
            <person name="Martinez A.T."/>
            <person name="Grigoriev I.V."/>
        </authorList>
    </citation>
    <scope>NUCLEOTIDE SEQUENCE</scope>
    <source>
        <strain evidence="6">CBS 247.69</strain>
    </source>
</reference>
<organism evidence="6 7">
    <name type="scientific">Collybia nuda</name>
    <dbReference type="NCBI Taxonomy" id="64659"/>
    <lineage>
        <taxon>Eukaryota</taxon>
        <taxon>Fungi</taxon>
        <taxon>Dikarya</taxon>
        <taxon>Basidiomycota</taxon>
        <taxon>Agaricomycotina</taxon>
        <taxon>Agaricomycetes</taxon>
        <taxon>Agaricomycetidae</taxon>
        <taxon>Agaricales</taxon>
        <taxon>Tricholomatineae</taxon>
        <taxon>Clitocybaceae</taxon>
        <taxon>Collybia</taxon>
    </lineage>
</organism>
<protein>
    <recommendedName>
        <fullName evidence="5">NADH:flavin oxidoreductase/NADH oxidase N-terminal domain-containing protein</fullName>
    </recommendedName>
</protein>
<dbReference type="InterPro" id="IPR001155">
    <property type="entry name" value="OxRdtase_FMN_N"/>
</dbReference>
<dbReference type="Pfam" id="PF00724">
    <property type="entry name" value="Oxidored_FMN"/>
    <property type="match status" value="1"/>
</dbReference>